<protein>
    <recommendedName>
        <fullName evidence="1">Calcineurin-like phosphoesterase domain-containing protein</fullName>
    </recommendedName>
</protein>
<dbReference type="GO" id="GO:0016787">
    <property type="term" value="F:hydrolase activity"/>
    <property type="evidence" value="ECO:0007669"/>
    <property type="project" value="InterPro"/>
</dbReference>
<organism evidence="2 3">
    <name type="scientific">Cymbomonas tetramitiformis</name>
    <dbReference type="NCBI Taxonomy" id="36881"/>
    <lineage>
        <taxon>Eukaryota</taxon>
        <taxon>Viridiplantae</taxon>
        <taxon>Chlorophyta</taxon>
        <taxon>Pyramimonadophyceae</taxon>
        <taxon>Pyramimonadales</taxon>
        <taxon>Pyramimonadaceae</taxon>
        <taxon>Cymbomonas</taxon>
    </lineage>
</organism>
<proteinExistence type="predicted"/>
<gene>
    <name evidence="2" type="ORF">CYMTET_30260</name>
</gene>
<dbReference type="PRINTS" id="PR00114">
    <property type="entry name" value="STPHPHTASE"/>
</dbReference>
<name>A0AAE0FJH2_9CHLO</name>
<dbReference type="AlphaFoldDB" id="A0AAE0FJH2"/>
<sequence>MGNVKRWGVRSEAVLSASIVTTVSLQEQQFDSAGKDDWDDANCPPTRVTAPGRIVAIGDLHGDIIQTMRVLQLAGVMGEAVSGEGPKWIGGDTVLVQMGDILDRGDDEIGILRLLWHLGEAAKEQGGRVYVLNGNHETLNVSGDFRYVTPGAFRESSMVALGKADFGSPAISFTMQARARLALFSPGSPIARKLAMNPTVLVINDTVFAHGGILPWHVDYGLEKINMEVSRWMSGGDIPPEMTIYSPESVVWNRLYSREAQHEAEQGIACSVLCQTLKQIGAKRLVVGHTPQMRGCNSECEGKVWRVDVGMSSGVMNAPVQALEIVPRDGEGEDNVAVNVLAPNF</sequence>
<dbReference type="PANTHER" id="PTHR46546">
    <property type="entry name" value="SHEWANELLA-LIKE PROTEIN PHOSPHATASE 1"/>
    <property type="match status" value="1"/>
</dbReference>
<dbReference type="Gene3D" id="3.60.21.10">
    <property type="match status" value="1"/>
</dbReference>
<evidence type="ECO:0000313" key="3">
    <source>
        <dbReference type="Proteomes" id="UP001190700"/>
    </source>
</evidence>
<dbReference type="Proteomes" id="UP001190700">
    <property type="component" value="Unassembled WGS sequence"/>
</dbReference>
<feature type="domain" description="Calcineurin-like phosphoesterase" evidence="1">
    <location>
        <begin position="53"/>
        <end position="292"/>
    </location>
</feature>
<reference evidence="2 3" key="1">
    <citation type="journal article" date="2015" name="Genome Biol. Evol.">
        <title>Comparative Genomics of a Bacterivorous Green Alga Reveals Evolutionary Causalities and Consequences of Phago-Mixotrophic Mode of Nutrition.</title>
        <authorList>
            <person name="Burns J.A."/>
            <person name="Paasch A."/>
            <person name="Narechania A."/>
            <person name="Kim E."/>
        </authorList>
    </citation>
    <scope>NUCLEOTIDE SEQUENCE [LARGE SCALE GENOMIC DNA]</scope>
    <source>
        <strain evidence="2 3">PLY_AMNH</strain>
    </source>
</reference>
<dbReference type="InterPro" id="IPR029052">
    <property type="entry name" value="Metallo-depent_PP-like"/>
</dbReference>
<accession>A0AAE0FJH2</accession>
<dbReference type="SUPFAM" id="SSF56300">
    <property type="entry name" value="Metallo-dependent phosphatases"/>
    <property type="match status" value="1"/>
</dbReference>
<dbReference type="PANTHER" id="PTHR46546:SF4">
    <property type="entry name" value="SHEWANELLA-LIKE PROTEIN PHOSPHATASE 1"/>
    <property type="match status" value="1"/>
</dbReference>
<keyword evidence="3" id="KW-1185">Reference proteome</keyword>
<evidence type="ECO:0000313" key="2">
    <source>
        <dbReference type="EMBL" id="KAK3260802.1"/>
    </source>
</evidence>
<comment type="caution">
    <text evidence="2">The sequence shown here is derived from an EMBL/GenBank/DDBJ whole genome shotgun (WGS) entry which is preliminary data.</text>
</comment>
<dbReference type="InterPro" id="IPR004843">
    <property type="entry name" value="Calcineurin-like_PHP"/>
</dbReference>
<evidence type="ECO:0000259" key="1">
    <source>
        <dbReference type="Pfam" id="PF00149"/>
    </source>
</evidence>
<dbReference type="Pfam" id="PF00149">
    <property type="entry name" value="Metallophos"/>
    <property type="match status" value="1"/>
</dbReference>
<dbReference type="InterPro" id="IPR006186">
    <property type="entry name" value="Ser/Thr-sp_prot-phosphatase"/>
</dbReference>
<dbReference type="EMBL" id="LGRX02017422">
    <property type="protein sequence ID" value="KAK3260802.1"/>
    <property type="molecule type" value="Genomic_DNA"/>
</dbReference>